<feature type="domain" description="DUF4440" evidence="1">
    <location>
        <begin position="13"/>
        <end position="119"/>
    </location>
</feature>
<keyword evidence="3" id="KW-1185">Reference proteome</keyword>
<dbReference type="Gene3D" id="3.10.450.50">
    <property type="match status" value="1"/>
</dbReference>
<dbReference type="EMBL" id="JADQDO010000004">
    <property type="protein sequence ID" value="MBF9233865.1"/>
    <property type="molecule type" value="Genomic_DNA"/>
</dbReference>
<dbReference type="Pfam" id="PF14534">
    <property type="entry name" value="DUF4440"/>
    <property type="match status" value="1"/>
</dbReference>
<organism evidence="2 3">
    <name type="scientific">Microvirga alba</name>
    <dbReference type="NCBI Taxonomy" id="2791025"/>
    <lineage>
        <taxon>Bacteria</taxon>
        <taxon>Pseudomonadati</taxon>
        <taxon>Pseudomonadota</taxon>
        <taxon>Alphaproteobacteria</taxon>
        <taxon>Hyphomicrobiales</taxon>
        <taxon>Methylobacteriaceae</taxon>
        <taxon>Microvirga</taxon>
    </lineage>
</organism>
<reference evidence="2" key="1">
    <citation type="submission" date="2020-11" db="EMBL/GenBank/DDBJ databases">
        <authorList>
            <person name="Kim M.K."/>
        </authorList>
    </citation>
    <scope>NUCLEOTIDE SEQUENCE</scope>
    <source>
        <strain evidence="2">BT350</strain>
    </source>
</reference>
<dbReference type="InterPro" id="IPR027843">
    <property type="entry name" value="DUF4440"/>
</dbReference>
<sequence>MQSLTSDADRRAILEADDARRQAMMAGDADALSEILADELVHIHANGRADNKEAYLAMIRRDPDAYRRVDRQEANVSVSSDVGWVTGVQAIVIERNGRRTDAEMSFMSVWVRQGECWRMAAFGATRRNG</sequence>
<dbReference type="SUPFAM" id="SSF54427">
    <property type="entry name" value="NTF2-like"/>
    <property type="match status" value="1"/>
</dbReference>
<dbReference type="Proteomes" id="UP000599312">
    <property type="component" value="Unassembled WGS sequence"/>
</dbReference>
<dbReference type="RefSeq" id="WP_196271855.1">
    <property type="nucleotide sequence ID" value="NZ_JADQDO010000004.1"/>
</dbReference>
<accession>A0A931BRE9</accession>
<protein>
    <submittedName>
        <fullName evidence="2">Nuclear transport factor 2 family protein</fullName>
    </submittedName>
</protein>
<evidence type="ECO:0000313" key="2">
    <source>
        <dbReference type="EMBL" id="MBF9233865.1"/>
    </source>
</evidence>
<name>A0A931BRE9_9HYPH</name>
<proteinExistence type="predicted"/>
<evidence type="ECO:0000313" key="3">
    <source>
        <dbReference type="Proteomes" id="UP000599312"/>
    </source>
</evidence>
<evidence type="ECO:0000259" key="1">
    <source>
        <dbReference type="Pfam" id="PF14534"/>
    </source>
</evidence>
<comment type="caution">
    <text evidence="2">The sequence shown here is derived from an EMBL/GenBank/DDBJ whole genome shotgun (WGS) entry which is preliminary data.</text>
</comment>
<gene>
    <name evidence="2" type="ORF">I2H38_10805</name>
</gene>
<dbReference type="InterPro" id="IPR032710">
    <property type="entry name" value="NTF2-like_dom_sf"/>
</dbReference>
<dbReference type="AlphaFoldDB" id="A0A931BRE9"/>